<evidence type="ECO:0000313" key="3">
    <source>
        <dbReference type="Proteomes" id="UP000033615"/>
    </source>
</evidence>
<evidence type="ECO:0000313" key="2">
    <source>
        <dbReference type="EMBL" id="OPF78498.1"/>
    </source>
</evidence>
<dbReference type="AlphaFoldDB" id="A0A1V4D3Y1"/>
<dbReference type="SMART" id="SM00567">
    <property type="entry name" value="EZ_HEAT"/>
    <property type="match status" value="4"/>
</dbReference>
<organism evidence="2 3">
    <name type="scientific">Streptomyces antioxidans</name>
    <dbReference type="NCBI Taxonomy" id="1507734"/>
    <lineage>
        <taxon>Bacteria</taxon>
        <taxon>Bacillati</taxon>
        <taxon>Actinomycetota</taxon>
        <taxon>Actinomycetes</taxon>
        <taxon>Kitasatosporales</taxon>
        <taxon>Streptomycetaceae</taxon>
        <taxon>Streptomyces</taxon>
    </lineage>
</organism>
<dbReference type="EMBL" id="LAKD02000047">
    <property type="protein sequence ID" value="OPF78498.1"/>
    <property type="molecule type" value="Genomic_DNA"/>
</dbReference>
<protein>
    <submittedName>
        <fullName evidence="2">PBS lyase</fullName>
    </submittedName>
</protein>
<keyword evidence="3" id="KW-1185">Reference proteome</keyword>
<dbReference type="OrthoDB" id="4323392at2"/>
<dbReference type="InterPro" id="IPR004155">
    <property type="entry name" value="PBS_lyase_HEAT"/>
</dbReference>
<feature type="compositionally biased region" description="Gly residues" evidence="1">
    <location>
        <begin position="201"/>
        <end position="215"/>
    </location>
</feature>
<accession>A0A1V4D3Y1</accession>
<gene>
    <name evidence="2" type="ORF">VT50_0218970</name>
</gene>
<dbReference type="Pfam" id="PF03130">
    <property type="entry name" value="HEAT_PBS"/>
    <property type="match status" value="1"/>
</dbReference>
<comment type="caution">
    <text evidence="2">The sequence shown here is derived from an EMBL/GenBank/DDBJ whole genome shotgun (WGS) entry which is preliminary data.</text>
</comment>
<name>A0A1V4D3Y1_9ACTN</name>
<feature type="region of interest" description="Disordered" evidence="1">
    <location>
        <begin position="201"/>
        <end position="235"/>
    </location>
</feature>
<dbReference type="InterPro" id="IPR016024">
    <property type="entry name" value="ARM-type_fold"/>
</dbReference>
<evidence type="ECO:0000256" key="1">
    <source>
        <dbReference type="SAM" id="MobiDB-lite"/>
    </source>
</evidence>
<dbReference type="GO" id="GO:0016829">
    <property type="term" value="F:lyase activity"/>
    <property type="evidence" value="ECO:0007669"/>
    <property type="project" value="UniProtKB-KW"/>
</dbReference>
<dbReference type="Gene3D" id="1.25.10.10">
    <property type="entry name" value="Leucine-rich Repeat Variant"/>
    <property type="match status" value="2"/>
</dbReference>
<keyword evidence="2" id="KW-0456">Lyase</keyword>
<dbReference type="InterPro" id="IPR011989">
    <property type="entry name" value="ARM-like"/>
</dbReference>
<sequence>MDDEFRTLTERVRASLSTPQETAAHASLLALVRQGTPAAREQLARILVAPEQPLWARETAAFVLGSAGDRRAFETLVLLLNYREPARCATAARVLARLSDPRTARAAAALATNPLRTAYSLHPIRLLVELRAPESVPALVAALERQLAARDRHWAIARACVEGLGAIGDERAIPALTAAAEHLRLSAAAAAALARITGEGAVTGGGAPEPAGEGGAAEKVGEGGAAEKVGEARVP</sequence>
<dbReference type="RefSeq" id="WP_046089200.1">
    <property type="nucleotide sequence ID" value="NZ_LAKD02000047.1"/>
</dbReference>
<dbReference type="Proteomes" id="UP000033615">
    <property type="component" value="Unassembled WGS sequence"/>
</dbReference>
<proteinExistence type="predicted"/>
<dbReference type="SUPFAM" id="SSF48371">
    <property type="entry name" value="ARM repeat"/>
    <property type="match status" value="1"/>
</dbReference>
<reference evidence="2" key="1">
    <citation type="submission" date="2016-12" db="EMBL/GenBank/DDBJ databases">
        <title>Genome sequence of Streptomyces antioxidans MUSC 164.</title>
        <authorList>
            <person name="Lee L.-H."/>
            <person name="Ser H.-L."/>
        </authorList>
    </citation>
    <scope>NUCLEOTIDE SEQUENCE [LARGE SCALE GENOMIC DNA]</scope>
    <source>
        <strain evidence="2">MUSC 164</strain>
    </source>
</reference>